<evidence type="ECO:0000259" key="7">
    <source>
        <dbReference type="PROSITE" id="PS50835"/>
    </source>
</evidence>
<accession>A0A6J8B2Q9</accession>
<dbReference type="GO" id="GO:0050839">
    <property type="term" value="F:cell adhesion molecule binding"/>
    <property type="evidence" value="ECO:0007669"/>
    <property type="project" value="TreeGrafter"/>
</dbReference>
<dbReference type="InterPro" id="IPR003599">
    <property type="entry name" value="Ig_sub"/>
</dbReference>
<evidence type="ECO:0000313" key="9">
    <source>
        <dbReference type="Proteomes" id="UP000507470"/>
    </source>
</evidence>
<dbReference type="AlphaFoldDB" id="A0A6J8B2Q9"/>
<protein>
    <submittedName>
        <fullName evidence="8">HMCN</fullName>
    </submittedName>
</protein>
<dbReference type="PROSITE" id="PS50835">
    <property type="entry name" value="IG_LIKE"/>
    <property type="match status" value="2"/>
</dbReference>
<keyword evidence="6" id="KW-1133">Transmembrane helix</keyword>
<dbReference type="Gene3D" id="2.60.40.10">
    <property type="entry name" value="Immunoglobulins"/>
    <property type="match status" value="2"/>
</dbReference>
<evidence type="ECO:0000256" key="1">
    <source>
        <dbReference type="ARBA" id="ARBA00004479"/>
    </source>
</evidence>
<evidence type="ECO:0000256" key="3">
    <source>
        <dbReference type="ARBA" id="ARBA00023157"/>
    </source>
</evidence>
<dbReference type="InterPro" id="IPR051275">
    <property type="entry name" value="Cell_adhesion_signaling"/>
</dbReference>
<evidence type="ECO:0000256" key="4">
    <source>
        <dbReference type="ARBA" id="ARBA00023180"/>
    </source>
</evidence>
<dbReference type="InterPro" id="IPR013783">
    <property type="entry name" value="Ig-like_fold"/>
</dbReference>
<keyword evidence="6" id="KW-0812">Transmembrane</keyword>
<keyword evidence="9" id="KW-1185">Reference proteome</keyword>
<dbReference type="SMART" id="SM00408">
    <property type="entry name" value="IGc2"/>
    <property type="match status" value="2"/>
</dbReference>
<dbReference type="PANTHER" id="PTHR11640">
    <property type="entry name" value="NEPHRIN"/>
    <property type="match status" value="1"/>
</dbReference>
<dbReference type="SUPFAM" id="SSF48726">
    <property type="entry name" value="Immunoglobulin"/>
    <property type="match status" value="2"/>
</dbReference>
<feature type="domain" description="Ig-like" evidence="7">
    <location>
        <begin position="34"/>
        <end position="113"/>
    </location>
</feature>
<dbReference type="OrthoDB" id="10010359at2759"/>
<dbReference type="InterPro" id="IPR036179">
    <property type="entry name" value="Ig-like_dom_sf"/>
</dbReference>
<gene>
    <name evidence="8" type="ORF">MCOR_14072</name>
</gene>
<dbReference type="Pfam" id="PF13895">
    <property type="entry name" value="Ig_2"/>
    <property type="match status" value="1"/>
</dbReference>
<dbReference type="InterPro" id="IPR007110">
    <property type="entry name" value="Ig-like_dom"/>
</dbReference>
<dbReference type="PANTHER" id="PTHR11640:SF164">
    <property type="entry name" value="MAM DOMAIN-CONTAINING GLYCOSYLPHOSPHATIDYLINOSITOL ANCHOR PROTEIN 1"/>
    <property type="match status" value="1"/>
</dbReference>
<name>A0A6J8B2Q9_MYTCO</name>
<reference evidence="8 9" key="1">
    <citation type="submission" date="2020-06" db="EMBL/GenBank/DDBJ databases">
        <authorList>
            <person name="Li R."/>
            <person name="Bekaert M."/>
        </authorList>
    </citation>
    <scope>NUCLEOTIDE SEQUENCE [LARGE SCALE GENOMIC DNA]</scope>
    <source>
        <strain evidence="9">wild</strain>
    </source>
</reference>
<feature type="transmembrane region" description="Helical" evidence="6">
    <location>
        <begin position="219"/>
        <end position="238"/>
    </location>
</feature>
<keyword evidence="3" id="KW-1015">Disulfide bond</keyword>
<sequence length="382" mass="43199">MSDQLKCCGQLRNYVTMFFTGKTKKTWDLLAPAPTIIRIVPAGVVVQEGHSFNLTCEADGDPAPTYNWYQNDMIIRTGAVYAIPNANWNEHDGLILCRATNTMGSRQTWEDVDVQHRPVSNVTLTSISQTVGNPVRLSCDTRANPSATAWEWFNNGAPMPDTSKVLYVDMDAASAARVYTCKATNVIGKSPEITFNIVIATTTDPDPTPDPDPLSIGEIAAIILACVFVVLLMIGIIVCCCCQDKCASLCGGKKERISPQPPPKRVEIPVYYEEPDESVISLRKLEIPKFRKNTQHSDTSYDFEINKFEVLQPEDFKQPEQTHLASDNAYSDITCTYDEEERRRKRRRRKKKKNKRLHDQQIRDNAIILEDKNDNSRYYIPR</sequence>
<keyword evidence="5" id="KW-0393">Immunoglobulin domain</keyword>
<dbReference type="GO" id="GO:0005886">
    <property type="term" value="C:plasma membrane"/>
    <property type="evidence" value="ECO:0007669"/>
    <property type="project" value="TreeGrafter"/>
</dbReference>
<dbReference type="EMBL" id="CACVKT020002384">
    <property type="protein sequence ID" value="CAC5377803.1"/>
    <property type="molecule type" value="Genomic_DNA"/>
</dbReference>
<dbReference type="GO" id="GO:0098609">
    <property type="term" value="P:cell-cell adhesion"/>
    <property type="evidence" value="ECO:0007669"/>
    <property type="project" value="TreeGrafter"/>
</dbReference>
<proteinExistence type="predicted"/>
<evidence type="ECO:0000256" key="5">
    <source>
        <dbReference type="ARBA" id="ARBA00023319"/>
    </source>
</evidence>
<dbReference type="SMART" id="SM00409">
    <property type="entry name" value="IG"/>
    <property type="match status" value="2"/>
</dbReference>
<dbReference type="GO" id="GO:0005911">
    <property type="term" value="C:cell-cell junction"/>
    <property type="evidence" value="ECO:0007669"/>
    <property type="project" value="TreeGrafter"/>
</dbReference>
<feature type="domain" description="Ig-like" evidence="7">
    <location>
        <begin position="118"/>
        <end position="194"/>
    </location>
</feature>
<keyword evidence="4" id="KW-0325">Glycoprotein</keyword>
<comment type="subcellular location">
    <subcellularLocation>
        <location evidence="1">Membrane</location>
        <topology evidence="1">Single-pass type I membrane protein</topology>
    </subcellularLocation>
</comment>
<evidence type="ECO:0000256" key="6">
    <source>
        <dbReference type="SAM" id="Phobius"/>
    </source>
</evidence>
<dbReference type="InterPro" id="IPR003598">
    <property type="entry name" value="Ig_sub2"/>
</dbReference>
<organism evidence="8 9">
    <name type="scientific">Mytilus coruscus</name>
    <name type="common">Sea mussel</name>
    <dbReference type="NCBI Taxonomy" id="42192"/>
    <lineage>
        <taxon>Eukaryota</taxon>
        <taxon>Metazoa</taxon>
        <taxon>Spiralia</taxon>
        <taxon>Lophotrochozoa</taxon>
        <taxon>Mollusca</taxon>
        <taxon>Bivalvia</taxon>
        <taxon>Autobranchia</taxon>
        <taxon>Pteriomorphia</taxon>
        <taxon>Mytilida</taxon>
        <taxon>Mytiloidea</taxon>
        <taxon>Mytilidae</taxon>
        <taxon>Mytilinae</taxon>
        <taxon>Mytilus</taxon>
    </lineage>
</organism>
<evidence type="ECO:0000313" key="8">
    <source>
        <dbReference type="EMBL" id="CAC5377803.1"/>
    </source>
</evidence>
<keyword evidence="2 6" id="KW-0472">Membrane</keyword>
<evidence type="ECO:0000256" key="2">
    <source>
        <dbReference type="ARBA" id="ARBA00023136"/>
    </source>
</evidence>
<dbReference type="Proteomes" id="UP000507470">
    <property type="component" value="Unassembled WGS sequence"/>
</dbReference>